<accession>A0A397V7T0</accession>
<dbReference type="EMBL" id="QKWP01000639">
    <property type="protein sequence ID" value="RIB16979.1"/>
    <property type="molecule type" value="Genomic_DNA"/>
</dbReference>
<reference evidence="1 2" key="1">
    <citation type="submission" date="2018-06" db="EMBL/GenBank/DDBJ databases">
        <title>Comparative genomics reveals the genomic features of Rhizophagus irregularis, R. cerebriforme, R. diaphanum and Gigaspora rosea, and their symbiotic lifestyle signature.</title>
        <authorList>
            <person name="Morin E."/>
            <person name="San Clemente H."/>
            <person name="Chen E.C.H."/>
            <person name="De La Providencia I."/>
            <person name="Hainaut M."/>
            <person name="Kuo A."/>
            <person name="Kohler A."/>
            <person name="Murat C."/>
            <person name="Tang N."/>
            <person name="Roy S."/>
            <person name="Loubradou J."/>
            <person name="Henrissat B."/>
            <person name="Grigoriev I.V."/>
            <person name="Corradi N."/>
            <person name="Roux C."/>
            <person name="Martin F.M."/>
        </authorList>
    </citation>
    <scope>NUCLEOTIDE SEQUENCE [LARGE SCALE GENOMIC DNA]</scope>
    <source>
        <strain evidence="1 2">DAOM 194757</strain>
    </source>
</reference>
<protein>
    <submittedName>
        <fullName evidence="1">Uncharacterized protein</fullName>
    </submittedName>
</protein>
<dbReference type="AlphaFoldDB" id="A0A397V7T0"/>
<evidence type="ECO:0000313" key="1">
    <source>
        <dbReference type="EMBL" id="RIB16979.1"/>
    </source>
</evidence>
<evidence type="ECO:0000313" key="2">
    <source>
        <dbReference type="Proteomes" id="UP000266673"/>
    </source>
</evidence>
<dbReference type="Proteomes" id="UP000266673">
    <property type="component" value="Unassembled WGS sequence"/>
</dbReference>
<comment type="caution">
    <text evidence="1">The sequence shown here is derived from an EMBL/GenBank/DDBJ whole genome shotgun (WGS) entry which is preliminary data.</text>
</comment>
<keyword evidence="2" id="KW-1185">Reference proteome</keyword>
<name>A0A397V7T0_9GLOM</name>
<organism evidence="1 2">
    <name type="scientific">Gigaspora rosea</name>
    <dbReference type="NCBI Taxonomy" id="44941"/>
    <lineage>
        <taxon>Eukaryota</taxon>
        <taxon>Fungi</taxon>
        <taxon>Fungi incertae sedis</taxon>
        <taxon>Mucoromycota</taxon>
        <taxon>Glomeromycotina</taxon>
        <taxon>Glomeromycetes</taxon>
        <taxon>Diversisporales</taxon>
        <taxon>Gigasporaceae</taxon>
        <taxon>Gigaspora</taxon>
    </lineage>
</organism>
<dbReference type="OrthoDB" id="2451833at2759"/>
<gene>
    <name evidence="1" type="ORF">C2G38_2038129</name>
</gene>
<sequence length="226" mass="25980">MSGYETVQAYTIYDETPKLSPFSAGLSSYHPTINYCDFRTTLSDGIISDVLNIVQSDIPTVVNYYDYRKGYNGDDCSPYLLSFVPYGQKNSVKVNYWDYRPNDYGFQSLSNVLKYIHNLTDIYYFRYVSESGDSTFLEQQHADHITAPEHVNHIIDSGQQPPIFLEQQHADTIIVPEQPVNHIVDSGEWPLITGIEDGHTYRRCGGCMKKIQISRPLEKPRTKRFL</sequence>
<proteinExistence type="predicted"/>